<dbReference type="AlphaFoldDB" id="A0A131ZT57"/>
<evidence type="ECO:0000313" key="4">
    <source>
        <dbReference type="EMBL" id="KPL97560.1"/>
    </source>
</evidence>
<dbReference type="VEuPathDB" id="VectorBase:SSCA000628"/>
<keyword evidence="1" id="KW-0479">Metal-binding</keyword>
<dbReference type="PROSITE" id="PS50016">
    <property type="entry name" value="ZF_PHD_2"/>
    <property type="match status" value="1"/>
</dbReference>
<evidence type="ECO:0000256" key="1">
    <source>
        <dbReference type="ARBA" id="ARBA00022723"/>
    </source>
</evidence>
<dbReference type="InterPro" id="IPR019786">
    <property type="entry name" value="Zinc_finger_PHD-type_CS"/>
</dbReference>
<gene>
    <name evidence="4" type="ORF">QR98_0002750</name>
</gene>
<comment type="caution">
    <text evidence="4">The sequence shown here is derived from an EMBL/GenBank/DDBJ whole genome shotgun (WGS) entry which is preliminary data.</text>
</comment>
<dbReference type="PROSITE" id="PS01359">
    <property type="entry name" value="ZF_PHD_1"/>
    <property type="match status" value="1"/>
</dbReference>
<evidence type="ECO:0000256" key="2">
    <source>
        <dbReference type="ARBA" id="ARBA00022771"/>
    </source>
</evidence>
<evidence type="ECO:0000256" key="3">
    <source>
        <dbReference type="ARBA" id="ARBA00022833"/>
    </source>
</evidence>
<organism evidence="4 5">
    <name type="scientific">Sarcoptes scabiei</name>
    <name type="common">Itch mite</name>
    <name type="synonym">Acarus scabiei</name>
    <dbReference type="NCBI Taxonomy" id="52283"/>
    <lineage>
        <taxon>Eukaryota</taxon>
        <taxon>Metazoa</taxon>
        <taxon>Ecdysozoa</taxon>
        <taxon>Arthropoda</taxon>
        <taxon>Chelicerata</taxon>
        <taxon>Arachnida</taxon>
        <taxon>Acari</taxon>
        <taxon>Acariformes</taxon>
        <taxon>Sarcoptiformes</taxon>
        <taxon>Astigmata</taxon>
        <taxon>Psoroptidia</taxon>
        <taxon>Sarcoptoidea</taxon>
        <taxon>Sarcoptidae</taxon>
        <taxon>Sarcoptinae</taxon>
        <taxon>Sarcoptes</taxon>
    </lineage>
</organism>
<dbReference type="Pfam" id="PF13831">
    <property type="entry name" value="PHD_2"/>
    <property type="match status" value="1"/>
</dbReference>
<dbReference type="InterPro" id="IPR019787">
    <property type="entry name" value="Znf_PHD-finger"/>
</dbReference>
<dbReference type="InterPro" id="IPR034732">
    <property type="entry name" value="EPHD"/>
</dbReference>
<dbReference type="GO" id="GO:0008270">
    <property type="term" value="F:zinc ion binding"/>
    <property type="evidence" value="ECO:0007669"/>
    <property type="project" value="UniProtKB-KW"/>
</dbReference>
<dbReference type="PANTHER" id="PTHR13793:SF160">
    <property type="entry name" value="PHD FINGER PROTEIN RHINOCEROS"/>
    <property type="match status" value="1"/>
</dbReference>
<dbReference type="InterPro" id="IPR050701">
    <property type="entry name" value="Histone_Mod_Regulator"/>
</dbReference>
<keyword evidence="3" id="KW-0862">Zinc</keyword>
<dbReference type="PANTHER" id="PTHR13793">
    <property type="entry name" value="PHD FINGER PROTEINS"/>
    <property type="match status" value="1"/>
</dbReference>
<reference evidence="4 5" key="1">
    <citation type="journal article" date="2015" name="Parasit. Vectors">
        <title>Draft genome of the scabies mite.</title>
        <authorList>
            <person name="Rider S.D.Jr."/>
            <person name="Morgan M.S."/>
            <person name="Arlian L.G."/>
        </authorList>
    </citation>
    <scope>NUCLEOTIDE SEQUENCE [LARGE SCALE GENOMIC DNA]</scope>
    <source>
        <strain evidence="4">Arlian Lab</strain>
    </source>
</reference>
<dbReference type="GO" id="GO:0006357">
    <property type="term" value="P:regulation of transcription by RNA polymerase II"/>
    <property type="evidence" value="ECO:0007669"/>
    <property type="project" value="TreeGrafter"/>
</dbReference>
<dbReference type="SUPFAM" id="SSF57903">
    <property type="entry name" value="FYVE/PHD zinc finger"/>
    <property type="match status" value="1"/>
</dbReference>
<dbReference type="InterPro" id="IPR013083">
    <property type="entry name" value="Znf_RING/FYVE/PHD"/>
</dbReference>
<proteinExistence type="predicted"/>
<dbReference type="Gene3D" id="3.30.40.10">
    <property type="entry name" value="Zinc/RING finger domain, C3HC4 (zinc finger)"/>
    <property type="match status" value="2"/>
</dbReference>
<protein>
    <submittedName>
        <fullName evidence="4">Jade1l-like protein</fullName>
    </submittedName>
</protein>
<dbReference type="InterPro" id="IPR001965">
    <property type="entry name" value="Znf_PHD"/>
</dbReference>
<dbReference type="OrthoDB" id="20839at2759"/>
<dbReference type="EMBL" id="JXLN01000335">
    <property type="protein sequence ID" value="KPL97560.1"/>
    <property type="molecule type" value="Genomic_DNA"/>
</dbReference>
<dbReference type="Proteomes" id="UP000616769">
    <property type="component" value="Unassembled WGS sequence"/>
</dbReference>
<dbReference type="PROSITE" id="PS51805">
    <property type="entry name" value="EPHD"/>
    <property type="match status" value="1"/>
</dbReference>
<name>A0A131ZT57_SARSC</name>
<sequence length="278" mass="31729">MKLPDHELLDRNDYIQILDSWKQEWEKGVQVPLNPGALPKSNITTPETYLTEFESGEKKLFAIPKNLIQNQTPIRPVLPAYELDLQDICWLQTVKESDLELEISQNFLEYVIDKFEQESLMLLKKNPNNSQSLEDTTVCDVCKNPDAEDGNEMVFCEICNICVHQACYGILEIPEGDWFCRACENFGAVKKKPLCLLCPNIGGALKPTTKTNKWAHVSCVYWIPEAKFINIDLLEPVDIKSIPNWRWNLVCSLCKVKKGAPIICDVGVFENLISLENH</sequence>
<evidence type="ECO:0000313" key="5">
    <source>
        <dbReference type="Proteomes" id="UP000616769"/>
    </source>
</evidence>
<dbReference type="InterPro" id="IPR011011">
    <property type="entry name" value="Znf_FYVE_PHD"/>
</dbReference>
<dbReference type="Pfam" id="PF13832">
    <property type="entry name" value="zf-HC5HC2H_2"/>
    <property type="match status" value="1"/>
</dbReference>
<accession>A0A131ZT57</accession>
<keyword evidence="2" id="KW-0863">Zinc-finger</keyword>
<dbReference type="SMART" id="SM00249">
    <property type="entry name" value="PHD"/>
    <property type="match status" value="1"/>
</dbReference>
<dbReference type="CDD" id="cd15492">
    <property type="entry name" value="PHD_BRPF_JADE_like"/>
    <property type="match status" value="1"/>
</dbReference>